<dbReference type="Proteomes" id="UP000037035">
    <property type="component" value="Unassembled WGS sequence"/>
</dbReference>
<dbReference type="EMBL" id="LAVV01007904">
    <property type="protein sequence ID" value="KNZ54374.1"/>
    <property type="molecule type" value="Genomic_DNA"/>
</dbReference>
<proteinExistence type="predicted"/>
<gene>
    <name evidence="1" type="ORF">VP01_2962g4</name>
</gene>
<dbReference type="AlphaFoldDB" id="A0A0L6V0W6"/>
<evidence type="ECO:0000313" key="2">
    <source>
        <dbReference type="Proteomes" id="UP000037035"/>
    </source>
</evidence>
<name>A0A0L6V0W6_9BASI</name>
<organism evidence="1 2">
    <name type="scientific">Puccinia sorghi</name>
    <dbReference type="NCBI Taxonomy" id="27349"/>
    <lineage>
        <taxon>Eukaryota</taxon>
        <taxon>Fungi</taxon>
        <taxon>Dikarya</taxon>
        <taxon>Basidiomycota</taxon>
        <taxon>Pucciniomycotina</taxon>
        <taxon>Pucciniomycetes</taxon>
        <taxon>Pucciniales</taxon>
        <taxon>Pucciniaceae</taxon>
        <taxon>Puccinia</taxon>
    </lineage>
</organism>
<accession>A0A0L6V0W6</accession>
<sequence length="101" mass="11420">MHKAICEIRRTSEATVHLEEPWLPTLSRLQVLLSSRRSPYRPYQTNGQLGKLLLDPFPNHSKSSFSPGLNACYQQDLNLLIRVLRGGKNLLVGGHDIQETV</sequence>
<keyword evidence="2" id="KW-1185">Reference proteome</keyword>
<evidence type="ECO:0000313" key="1">
    <source>
        <dbReference type="EMBL" id="KNZ54374.1"/>
    </source>
</evidence>
<dbReference type="VEuPathDB" id="FungiDB:VP01_2962g4"/>
<protein>
    <submittedName>
        <fullName evidence="1">Uncharacterized protein</fullName>
    </submittedName>
</protein>
<comment type="caution">
    <text evidence="1">The sequence shown here is derived from an EMBL/GenBank/DDBJ whole genome shotgun (WGS) entry which is preliminary data.</text>
</comment>
<reference evidence="1 2" key="1">
    <citation type="submission" date="2015-08" db="EMBL/GenBank/DDBJ databases">
        <title>Next Generation Sequencing and Analysis of the Genome of Puccinia sorghi L Schw, the Causal Agent of Maize Common Rust.</title>
        <authorList>
            <person name="Rochi L."/>
            <person name="Burguener G."/>
            <person name="Darino M."/>
            <person name="Turjanski A."/>
            <person name="Kreff E."/>
            <person name="Dieguez M.J."/>
            <person name="Sacco F."/>
        </authorList>
    </citation>
    <scope>NUCLEOTIDE SEQUENCE [LARGE SCALE GENOMIC DNA]</scope>
    <source>
        <strain evidence="1 2">RO10H11247</strain>
    </source>
</reference>